<feature type="binding site" evidence="13">
    <location>
        <position position="185"/>
    </location>
    <ligand>
        <name>Mg(2+)</name>
        <dbReference type="ChEBI" id="CHEBI:18420"/>
    </ligand>
</feature>
<dbReference type="Gene3D" id="1.10.150.240">
    <property type="entry name" value="Putative phosphatase, domain 2"/>
    <property type="match status" value="1"/>
</dbReference>
<gene>
    <name evidence="14" type="ORF">HNP55_000178</name>
</gene>
<dbReference type="PANTHER" id="PTHR43434:SF23">
    <property type="entry name" value="PHOSPHOGLYCOLATE PHOSPHATASE"/>
    <property type="match status" value="1"/>
</dbReference>
<dbReference type="InterPro" id="IPR041492">
    <property type="entry name" value="HAD_2"/>
</dbReference>
<dbReference type="InterPro" id="IPR037512">
    <property type="entry name" value="PGPase_prok"/>
</dbReference>
<dbReference type="GO" id="GO:0006281">
    <property type="term" value="P:DNA repair"/>
    <property type="evidence" value="ECO:0007669"/>
    <property type="project" value="TreeGrafter"/>
</dbReference>
<dbReference type="GO" id="GO:0005829">
    <property type="term" value="C:cytosol"/>
    <property type="evidence" value="ECO:0007669"/>
    <property type="project" value="TreeGrafter"/>
</dbReference>
<feature type="binding site" evidence="13">
    <location>
        <position position="28"/>
    </location>
    <ligand>
        <name>Mg(2+)</name>
        <dbReference type="ChEBI" id="CHEBI:18420"/>
    </ligand>
</feature>
<accession>A0A840L4C0</accession>
<comment type="subunit">
    <text evidence="5">Homotrimer.</text>
</comment>
<protein>
    <recommendedName>
        <fullName evidence="6 13">Phosphoglycolate phosphatase</fullName>
        <shortName evidence="13">PGP</shortName>
        <shortName evidence="13">PGPase</shortName>
        <ecNumber evidence="6 13">3.1.3.18</ecNumber>
    </recommendedName>
</protein>
<dbReference type="HAMAP" id="MF_00495">
    <property type="entry name" value="GPH_hydrolase_bact"/>
    <property type="match status" value="1"/>
</dbReference>
<evidence type="ECO:0000256" key="7">
    <source>
        <dbReference type="ARBA" id="ARBA00022567"/>
    </source>
</evidence>
<evidence type="ECO:0000256" key="1">
    <source>
        <dbReference type="ARBA" id="ARBA00000830"/>
    </source>
</evidence>
<dbReference type="Gene3D" id="3.40.50.1000">
    <property type="entry name" value="HAD superfamily/HAD-like"/>
    <property type="match status" value="1"/>
</dbReference>
<dbReference type="UniPathway" id="UPA00865">
    <property type="reaction ID" value="UER00834"/>
</dbReference>
<evidence type="ECO:0000256" key="2">
    <source>
        <dbReference type="ARBA" id="ARBA00001946"/>
    </source>
</evidence>
<keyword evidence="8 13" id="KW-0479">Metal-binding</keyword>
<comment type="similarity">
    <text evidence="4 13">Belongs to the HAD-like hydrolase superfamily. CbbY/CbbZ/Gph/YieH family.</text>
</comment>
<dbReference type="PANTHER" id="PTHR43434">
    <property type="entry name" value="PHOSPHOGLYCOLATE PHOSPHATASE"/>
    <property type="match status" value="1"/>
</dbReference>
<evidence type="ECO:0000313" key="15">
    <source>
        <dbReference type="Proteomes" id="UP000562027"/>
    </source>
</evidence>
<evidence type="ECO:0000256" key="5">
    <source>
        <dbReference type="ARBA" id="ARBA00011233"/>
    </source>
</evidence>
<evidence type="ECO:0000256" key="3">
    <source>
        <dbReference type="ARBA" id="ARBA00004818"/>
    </source>
</evidence>
<dbReference type="InterPro" id="IPR036412">
    <property type="entry name" value="HAD-like_sf"/>
</dbReference>
<comment type="catalytic activity">
    <reaction evidence="1 13">
        <text>2-phosphoglycolate + H2O = glycolate + phosphate</text>
        <dbReference type="Rhea" id="RHEA:14369"/>
        <dbReference type="ChEBI" id="CHEBI:15377"/>
        <dbReference type="ChEBI" id="CHEBI:29805"/>
        <dbReference type="ChEBI" id="CHEBI:43474"/>
        <dbReference type="ChEBI" id="CHEBI:58033"/>
        <dbReference type="EC" id="3.1.3.18"/>
    </reaction>
</comment>
<proteinExistence type="inferred from homology"/>
<evidence type="ECO:0000256" key="13">
    <source>
        <dbReference type="HAMAP-Rule" id="MF_00495"/>
    </source>
</evidence>
<dbReference type="InterPro" id="IPR023214">
    <property type="entry name" value="HAD_sf"/>
</dbReference>
<evidence type="ECO:0000256" key="11">
    <source>
        <dbReference type="ARBA" id="ARBA00023277"/>
    </source>
</evidence>
<dbReference type="GO" id="GO:0046872">
    <property type="term" value="F:metal ion binding"/>
    <property type="evidence" value="ECO:0007669"/>
    <property type="project" value="UniProtKB-KW"/>
</dbReference>
<organism evidence="14 15">
    <name type="scientific">Roseateles oligotrophus</name>
    <dbReference type="NCBI Taxonomy" id="1769250"/>
    <lineage>
        <taxon>Bacteria</taxon>
        <taxon>Pseudomonadati</taxon>
        <taxon>Pseudomonadota</taxon>
        <taxon>Betaproteobacteria</taxon>
        <taxon>Burkholderiales</taxon>
        <taxon>Sphaerotilaceae</taxon>
        <taxon>Roseateles</taxon>
    </lineage>
</organism>
<evidence type="ECO:0000256" key="10">
    <source>
        <dbReference type="ARBA" id="ARBA00022842"/>
    </source>
</evidence>
<dbReference type="InterPro" id="IPR050155">
    <property type="entry name" value="HAD-like_hydrolase_sf"/>
</dbReference>
<dbReference type="EC" id="3.1.3.18" evidence="6 13"/>
<comment type="pathway">
    <text evidence="3 13">Organic acid metabolism; glycolate biosynthesis; glycolate from 2-phosphoglycolate: step 1/1.</text>
</comment>
<dbReference type="GO" id="GO:0008967">
    <property type="term" value="F:phosphoglycolate phosphatase activity"/>
    <property type="evidence" value="ECO:0007669"/>
    <property type="project" value="UniProtKB-UniRule"/>
</dbReference>
<dbReference type="NCBIfam" id="TIGR01549">
    <property type="entry name" value="HAD-SF-IA-v1"/>
    <property type="match status" value="1"/>
</dbReference>
<evidence type="ECO:0000256" key="12">
    <source>
        <dbReference type="ARBA" id="ARBA00059247"/>
    </source>
</evidence>
<dbReference type="EMBL" id="JACHLP010000001">
    <property type="protein sequence ID" value="MBB4841683.1"/>
    <property type="molecule type" value="Genomic_DNA"/>
</dbReference>
<feature type="active site" description="Nucleophile" evidence="13">
    <location>
        <position position="26"/>
    </location>
</feature>
<dbReference type="GO" id="GO:0019253">
    <property type="term" value="P:reductive pentose-phosphate cycle"/>
    <property type="evidence" value="ECO:0007669"/>
    <property type="project" value="UniProtKB-KW"/>
</dbReference>
<keyword evidence="10 13" id="KW-0460">Magnesium</keyword>
<keyword evidence="11 13" id="KW-0119">Carbohydrate metabolism</keyword>
<dbReference type="SFLD" id="SFLDG01129">
    <property type="entry name" value="C1.5:_HAD__Beta-PGM__Phosphata"/>
    <property type="match status" value="1"/>
</dbReference>
<dbReference type="RefSeq" id="WP_184295133.1">
    <property type="nucleotide sequence ID" value="NZ_JACHLP010000001.1"/>
</dbReference>
<name>A0A840L4C0_9BURK</name>
<dbReference type="InterPro" id="IPR023198">
    <property type="entry name" value="PGP-like_dom2"/>
</dbReference>
<feature type="binding site" evidence="13">
    <location>
        <position position="26"/>
    </location>
    <ligand>
        <name>Mg(2+)</name>
        <dbReference type="ChEBI" id="CHEBI:18420"/>
    </ligand>
</feature>
<keyword evidence="7" id="KW-0113">Calvin cycle</keyword>
<evidence type="ECO:0000256" key="8">
    <source>
        <dbReference type="ARBA" id="ARBA00022723"/>
    </source>
</evidence>
<reference evidence="14 15" key="1">
    <citation type="submission" date="2020-08" db="EMBL/GenBank/DDBJ databases">
        <title>Functional genomics of gut bacteria from endangered species of beetles.</title>
        <authorList>
            <person name="Carlos-Shanley C."/>
        </authorList>
    </citation>
    <scope>NUCLEOTIDE SEQUENCE [LARGE SCALE GENOMIC DNA]</scope>
    <source>
        <strain evidence="14 15">S00239</strain>
    </source>
</reference>
<evidence type="ECO:0000256" key="9">
    <source>
        <dbReference type="ARBA" id="ARBA00022801"/>
    </source>
</evidence>
<sequence>MSTVDLCEPAQRVRVLPGLTRAVLFDLDGTLVDSAPDLAGAANDMRLQRGLPALGFAQLRPMVGAGARGMLGLALDIAPGHADYEALKNEFLDRYERRLTQETRLFDEMQATLDGLAAAGLAWGIVTNKAERFALPLTQALGLQAGARAVIGGDTTPHAKPHPAPLLEAAKRAQVLPEHCVYVGDDERDIIAGRAAGMQTVAAAWGYLGNGKPVGAWGADIVISRPAELLEVLGVA</sequence>
<dbReference type="InterPro" id="IPR006439">
    <property type="entry name" value="HAD-SF_hydro_IA"/>
</dbReference>
<dbReference type="SFLD" id="SFLDS00003">
    <property type="entry name" value="Haloacid_Dehalogenase"/>
    <property type="match status" value="1"/>
</dbReference>
<dbReference type="NCBIfam" id="TIGR01449">
    <property type="entry name" value="PGP_bact"/>
    <property type="match status" value="1"/>
</dbReference>
<evidence type="ECO:0000256" key="6">
    <source>
        <dbReference type="ARBA" id="ARBA00013078"/>
    </source>
</evidence>
<dbReference type="NCBIfam" id="TIGR01509">
    <property type="entry name" value="HAD-SF-IA-v3"/>
    <property type="match status" value="1"/>
</dbReference>
<dbReference type="SUPFAM" id="SSF56784">
    <property type="entry name" value="HAD-like"/>
    <property type="match status" value="1"/>
</dbReference>
<dbReference type="SFLD" id="SFLDG01135">
    <property type="entry name" value="C1.5.6:_HAD__Beta-PGM__Phospha"/>
    <property type="match status" value="1"/>
</dbReference>
<comment type="cofactor">
    <cofactor evidence="2 13">
        <name>Mg(2+)</name>
        <dbReference type="ChEBI" id="CHEBI:18420"/>
    </cofactor>
</comment>
<dbReference type="AlphaFoldDB" id="A0A840L4C0"/>
<dbReference type="Proteomes" id="UP000562027">
    <property type="component" value="Unassembled WGS sequence"/>
</dbReference>
<evidence type="ECO:0000313" key="14">
    <source>
        <dbReference type="EMBL" id="MBB4841683.1"/>
    </source>
</evidence>
<dbReference type="Pfam" id="PF13419">
    <property type="entry name" value="HAD_2"/>
    <property type="match status" value="1"/>
</dbReference>
<comment type="caution">
    <text evidence="14">The sequence shown here is derived from an EMBL/GenBank/DDBJ whole genome shotgun (WGS) entry which is preliminary data.</text>
</comment>
<keyword evidence="9 13" id="KW-0378">Hydrolase</keyword>
<dbReference type="GO" id="GO:0046295">
    <property type="term" value="P:glycolate biosynthetic process"/>
    <property type="evidence" value="ECO:0007669"/>
    <property type="project" value="UniProtKB-UniRule"/>
</dbReference>
<keyword evidence="15" id="KW-1185">Reference proteome</keyword>
<evidence type="ECO:0000256" key="4">
    <source>
        <dbReference type="ARBA" id="ARBA00006171"/>
    </source>
</evidence>
<comment type="function">
    <text evidence="12 13">Specifically catalyzes the dephosphorylation of 2-phosphoglycolate. Is involved in the dissimilation of the intracellular 2-phosphoglycolate formed during the DNA repair of 3'-phosphoglycolate ends, a major class of DNA lesions induced by oxidative stress.</text>
</comment>
<dbReference type="FunFam" id="3.40.50.1000:FF:000022">
    <property type="entry name" value="Phosphoglycolate phosphatase"/>
    <property type="match status" value="1"/>
</dbReference>